<protein>
    <submittedName>
        <fullName evidence="1">Uncharacterized protein</fullName>
    </submittedName>
</protein>
<reference evidence="1" key="1">
    <citation type="submission" date="2018-02" db="EMBL/GenBank/DDBJ databases">
        <title>Rhizophora mucronata_Transcriptome.</title>
        <authorList>
            <person name="Meera S.P."/>
            <person name="Sreeshan A."/>
            <person name="Augustine A."/>
        </authorList>
    </citation>
    <scope>NUCLEOTIDE SEQUENCE</scope>
    <source>
        <tissue evidence="1">Leaf</tissue>
    </source>
</reference>
<sequence>MHCRSHDSFLHPNCFCIRLGVRMLKFSL</sequence>
<organism evidence="1">
    <name type="scientific">Rhizophora mucronata</name>
    <name type="common">Asiatic mangrove</name>
    <dbReference type="NCBI Taxonomy" id="61149"/>
    <lineage>
        <taxon>Eukaryota</taxon>
        <taxon>Viridiplantae</taxon>
        <taxon>Streptophyta</taxon>
        <taxon>Embryophyta</taxon>
        <taxon>Tracheophyta</taxon>
        <taxon>Spermatophyta</taxon>
        <taxon>Magnoliopsida</taxon>
        <taxon>eudicotyledons</taxon>
        <taxon>Gunneridae</taxon>
        <taxon>Pentapetalae</taxon>
        <taxon>rosids</taxon>
        <taxon>fabids</taxon>
        <taxon>Malpighiales</taxon>
        <taxon>Rhizophoraceae</taxon>
        <taxon>Rhizophora</taxon>
    </lineage>
</organism>
<evidence type="ECO:0000313" key="1">
    <source>
        <dbReference type="EMBL" id="MBX38645.1"/>
    </source>
</evidence>
<dbReference type="EMBL" id="GGEC01058161">
    <property type="protein sequence ID" value="MBX38645.1"/>
    <property type="molecule type" value="Transcribed_RNA"/>
</dbReference>
<proteinExistence type="predicted"/>
<dbReference type="AlphaFoldDB" id="A0A2P2N858"/>
<name>A0A2P2N858_RHIMU</name>
<accession>A0A2P2N858</accession>